<reference evidence="11" key="1">
    <citation type="submission" date="2021-01" db="EMBL/GenBank/DDBJ databases">
        <authorList>
            <person name="Corre E."/>
            <person name="Pelletier E."/>
            <person name="Niang G."/>
            <person name="Scheremetjew M."/>
            <person name="Finn R."/>
            <person name="Kale V."/>
            <person name="Holt S."/>
            <person name="Cochrane G."/>
            <person name="Meng A."/>
            <person name="Brown T."/>
            <person name="Cohen L."/>
        </authorList>
    </citation>
    <scope>NUCLEOTIDE SEQUENCE</scope>
    <source>
        <strain evidence="11">CCMP1756</strain>
    </source>
</reference>
<evidence type="ECO:0000256" key="3">
    <source>
        <dbReference type="ARBA" id="ARBA00022679"/>
    </source>
</evidence>
<sequence>MAAAEDGQPSRHPYAYADAVPAPVAFVVGAAVAAVRLACLLLGALVYVACARVKAPRIGLTRLAMCCFGVLPGLLAVDDRREKSDAAETPIVVLAPHHGLLEGLFAAYYFDARPMMMRTFAKLPVIGAIVRANGALLVELKRHKKGSSVAPADAKPSAAARQALATHAADYKGGRPVAVLPEGTTHNGASLLKFFEGAFKPLAPVQPVCVRFSGCVDGSFCGTLISHLARLLSAPYQRMTVTILPATRPLDGEDASAFAARVRAEMAAELGVPLSSYDAKSLNAEYVARRRRRPG</sequence>
<evidence type="ECO:0000256" key="9">
    <source>
        <dbReference type="SAM" id="Phobius"/>
    </source>
</evidence>
<organism evidence="11">
    <name type="scientific">Pelagomonas calceolata</name>
    <dbReference type="NCBI Taxonomy" id="35677"/>
    <lineage>
        <taxon>Eukaryota</taxon>
        <taxon>Sar</taxon>
        <taxon>Stramenopiles</taxon>
        <taxon>Ochrophyta</taxon>
        <taxon>Pelagophyceae</taxon>
        <taxon>Pelagomonadales</taxon>
        <taxon>Pelagomonadaceae</taxon>
        <taxon>Pelagomonas</taxon>
    </lineage>
</organism>
<dbReference type="SUPFAM" id="SSF69593">
    <property type="entry name" value="Glycerol-3-phosphate (1)-acyltransferase"/>
    <property type="match status" value="1"/>
</dbReference>
<dbReference type="Pfam" id="PF01553">
    <property type="entry name" value="Acyltransferase"/>
    <property type="match status" value="1"/>
</dbReference>
<evidence type="ECO:0000256" key="5">
    <source>
        <dbReference type="ARBA" id="ARBA00022989"/>
    </source>
</evidence>
<evidence type="ECO:0000259" key="10">
    <source>
        <dbReference type="SMART" id="SM00563"/>
    </source>
</evidence>
<evidence type="ECO:0000256" key="4">
    <source>
        <dbReference type="ARBA" id="ARBA00022692"/>
    </source>
</evidence>
<dbReference type="PANTHER" id="PTHR23063:SF52">
    <property type="entry name" value="LYSOPHOSPHATIDYLCHOLINE ACYLTRANSFERASE"/>
    <property type="match status" value="1"/>
</dbReference>
<dbReference type="GO" id="GO:0006629">
    <property type="term" value="P:lipid metabolic process"/>
    <property type="evidence" value="ECO:0007669"/>
    <property type="project" value="UniProtKB-KW"/>
</dbReference>
<keyword evidence="8" id="KW-0012">Acyltransferase</keyword>
<evidence type="ECO:0000256" key="8">
    <source>
        <dbReference type="ARBA" id="ARBA00023315"/>
    </source>
</evidence>
<dbReference type="EMBL" id="HBIW01023868">
    <property type="protein sequence ID" value="CAE0705139.1"/>
    <property type="molecule type" value="Transcribed_RNA"/>
</dbReference>
<dbReference type="GO" id="GO:0016020">
    <property type="term" value="C:membrane"/>
    <property type="evidence" value="ECO:0007669"/>
    <property type="project" value="UniProtKB-SubCell"/>
</dbReference>
<keyword evidence="4 9" id="KW-0812">Transmembrane</keyword>
<feature type="transmembrane region" description="Helical" evidence="9">
    <location>
        <begin position="89"/>
        <end position="110"/>
    </location>
</feature>
<evidence type="ECO:0000256" key="1">
    <source>
        <dbReference type="ARBA" id="ARBA00004370"/>
    </source>
</evidence>
<comment type="subcellular location">
    <subcellularLocation>
        <location evidence="1">Membrane</location>
    </subcellularLocation>
</comment>
<protein>
    <recommendedName>
        <fullName evidence="10">Phospholipid/glycerol acyltransferase domain-containing protein</fullName>
    </recommendedName>
</protein>
<feature type="transmembrane region" description="Helical" evidence="9">
    <location>
        <begin position="24"/>
        <end position="48"/>
    </location>
</feature>
<gene>
    <name evidence="11" type="ORF">PCAL00307_LOCUS20587</name>
</gene>
<keyword evidence="7 9" id="KW-0472">Membrane</keyword>
<dbReference type="InterPro" id="IPR002123">
    <property type="entry name" value="Plipid/glycerol_acylTrfase"/>
</dbReference>
<dbReference type="SMART" id="SM00563">
    <property type="entry name" value="PlsC"/>
    <property type="match status" value="1"/>
</dbReference>
<dbReference type="AlphaFoldDB" id="A0A7S4A6B5"/>
<proteinExistence type="inferred from homology"/>
<feature type="transmembrane region" description="Helical" evidence="9">
    <location>
        <begin position="60"/>
        <end position="77"/>
    </location>
</feature>
<evidence type="ECO:0000256" key="7">
    <source>
        <dbReference type="ARBA" id="ARBA00023136"/>
    </source>
</evidence>
<name>A0A7S4A6B5_9STRA</name>
<accession>A0A7S4A6B5</accession>
<evidence type="ECO:0000256" key="2">
    <source>
        <dbReference type="ARBA" id="ARBA00008655"/>
    </source>
</evidence>
<dbReference type="PANTHER" id="PTHR23063">
    <property type="entry name" value="PHOSPHOLIPID ACYLTRANSFERASE"/>
    <property type="match status" value="1"/>
</dbReference>
<keyword evidence="6" id="KW-0443">Lipid metabolism</keyword>
<comment type="similarity">
    <text evidence="2">Belongs to the 1-acyl-sn-glycerol-3-phosphate acyltransferase family.</text>
</comment>
<evidence type="ECO:0000313" key="11">
    <source>
        <dbReference type="EMBL" id="CAE0705139.1"/>
    </source>
</evidence>
<feature type="domain" description="Phospholipid/glycerol acyltransferase" evidence="10">
    <location>
        <begin position="91"/>
        <end position="213"/>
    </location>
</feature>
<keyword evidence="5 9" id="KW-1133">Transmembrane helix</keyword>
<evidence type="ECO:0000256" key="6">
    <source>
        <dbReference type="ARBA" id="ARBA00023098"/>
    </source>
</evidence>
<keyword evidence="3" id="KW-0808">Transferase</keyword>
<dbReference type="GO" id="GO:0016746">
    <property type="term" value="F:acyltransferase activity"/>
    <property type="evidence" value="ECO:0007669"/>
    <property type="project" value="UniProtKB-KW"/>
</dbReference>